<evidence type="ECO:0008006" key="3">
    <source>
        <dbReference type="Google" id="ProtNLM"/>
    </source>
</evidence>
<reference evidence="1 2" key="1">
    <citation type="submission" date="2017-02" db="EMBL/GenBank/DDBJ databases">
        <authorList>
            <person name="Dridi B."/>
        </authorList>
    </citation>
    <scope>NUCLEOTIDE SEQUENCE [LARGE SCALE GENOMIC DNA]</scope>
    <source>
        <strain evidence="1 2">JB380</strain>
    </source>
</reference>
<evidence type="ECO:0000313" key="2">
    <source>
        <dbReference type="Proteomes" id="UP000196331"/>
    </source>
</evidence>
<sequence>MEHGAVVDNREAYSEAIGYVLARACGFKVANVAGVILLNRQQIPPNVLAQADAETAGAPQSEFIAWFSEDLCYPDLVVQHTTGVTSQDFEDRLKARIAKDLLAREELPKLVSFDEWTLNTDRNPGNVLSASTASVALIDHGRLFMSRGWQSQALRFLMHRQAGNQMASWAELGEPGWNRKLPNMSKRALAYNGFHISFSDTGQDKVRKALSDLSLPGDEIDCVLDFLEQRLDPGHYRKAIGLIA</sequence>
<dbReference type="Proteomes" id="UP000196331">
    <property type="component" value="Unassembled WGS sequence"/>
</dbReference>
<accession>A0A1R4I4N0</accession>
<organism evidence="1 2">
    <name type="scientific">Halomonas citrativorans</name>
    <dbReference type="NCBI Taxonomy" id="2742612"/>
    <lineage>
        <taxon>Bacteria</taxon>
        <taxon>Pseudomonadati</taxon>
        <taxon>Pseudomonadota</taxon>
        <taxon>Gammaproteobacteria</taxon>
        <taxon>Oceanospirillales</taxon>
        <taxon>Halomonadaceae</taxon>
        <taxon>Halomonas</taxon>
    </lineage>
</organism>
<name>A0A1R4I4N0_9GAMM</name>
<evidence type="ECO:0000313" key="1">
    <source>
        <dbReference type="EMBL" id="SJN14851.1"/>
    </source>
</evidence>
<comment type="caution">
    <text evidence="1">The sequence shown here is derived from an EMBL/GenBank/DDBJ whole genome shotgun (WGS) entry which is preliminary data.</text>
</comment>
<protein>
    <recommendedName>
        <fullName evidence="3">HipA-like C-terminal domain-containing protein</fullName>
    </recommendedName>
</protein>
<proteinExistence type="predicted"/>
<gene>
    <name evidence="1" type="ORF">CZ787_17215</name>
</gene>
<dbReference type="AlphaFoldDB" id="A0A1R4I4N0"/>
<dbReference type="EMBL" id="FUKM01000058">
    <property type="protein sequence ID" value="SJN14851.1"/>
    <property type="molecule type" value="Genomic_DNA"/>
</dbReference>